<organism evidence="2">
    <name type="scientific">Zea mays</name>
    <name type="common">Maize</name>
    <dbReference type="NCBI Taxonomy" id="4577"/>
    <lineage>
        <taxon>Eukaryota</taxon>
        <taxon>Viridiplantae</taxon>
        <taxon>Streptophyta</taxon>
        <taxon>Embryophyta</taxon>
        <taxon>Tracheophyta</taxon>
        <taxon>Spermatophyta</taxon>
        <taxon>Magnoliopsida</taxon>
        <taxon>Liliopsida</taxon>
        <taxon>Poales</taxon>
        <taxon>Poaceae</taxon>
        <taxon>PACMAD clade</taxon>
        <taxon>Panicoideae</taxon>
        <taxon>Andropogonodae</taxon>
        <taxon>Andropogoneae</taxon>
        <taxon>Tripsacinae</taxon>
        <taxon>Zea</taxon>
    </lineage>
</organism>
<accession>A0A1D6LDC4</accession>
<dbReference type="EMBL" id="CM000782">
    <property type="protein sequence ID" value="AQK78024.1"/>
    <property type="molecule type" value="Genomic_DNA"/>
</dbReference>
<dbReference type="STRING" id="4577.A0A1D6LDC4"/>
<dbReference type="AlphaFoldDB" id="A0A1D6LDC4"/>
<proteinExistence type="predicted"/>
<evidence type="ECO:0000256" key="1">
    <source>
        <dbReference type="SAM" id="MobiDB-lite"/>
    </source>
</evidence>
<reference evidence="2" key="1">
    <citation type="submission" date="2015-12" db="EMBL/GenBank/DDBJ databases">
        <title>Update maize B73 reference genome by single molecule sequencing technologies.</title>
        <authorList>
            <consortium name="Maize Genome Sequencing Project"/>
            <person name="Ware D."/>
        </authorList>
    </citation>
    <scope>NUCLEOTIDE SEQUENCE</scope>
    <source>
        <tissue evidence="2">Seedling</tissue>
    </source>
</reference>
<protein>
    <submittedName>
        <fullName evidence="2">Uncharacterized protein</fullName>
    </submittedName>
</protein>
<feature type="compositionally biased region" description="Basic and acidic residues" evidence="1">
    <location>
        <begin position="67"/>
        <end position="77"/>
    </location>
</feature>
<dbReference type="InParanoid" id="A0A1D6LDC4"/>
<evidence type="ECO:0000313" key="2">
    <source>
        <dbReference type="EMBL" id="AQK78024.1"/>
    </source>
</evidence>
<name>A0A1D6LDC4_MAIZE</name>
<sequence length="170" mass="18547">MYLHPKLQCIPAVTHLLIANRNHGLVFGGTSKDWDDIRQFIASLERASENSSAIASKIGGGKSTNHSVERAEQKEKGDIVVLDLDDEDGDGNSPEHNKLASEMDKELGTSVLARNIAERMATNGSQTFETVHAYGGKNTQIVPYGQGSTLVNQFPLQTSWQPSSGRFHNL</sequence>
<feature type="region of interest" description="Disordered" evidence="1">
    <location>
        <begin position="55"/>
        <end position="77"/>
    </location>
</feature>
<gene>
    <name evidence="2" type="ORF">ZEAMMB73_Zm00001d034972</name>
</gene>